<evidence type="ECO:0000313" key="4">
    <source>
        <dbReference type="EMBL" id="PAA89178.1"/>
    </source>
</evidence>
<dbReference type="SMART" id="SM00176">
    <property type="entry name" value="RAN"/>
    <property type="match status" value="1"/>
</dbReference>
<evidence type="ECO:0008006" key="7">
    <source>
        <dbReference type="Google" id="ProtNLM"/>
    </source>
</evidence>
<dbReference type="InterPro" id="IPR027417">
    <property type="entry name" value="P-loop_NTPase"/>
</dbReference>
<dbReference type="SMART" id="SM00173">
    <property type="entry name" value="RAS"/>
    <property type="match status" value="1"/>
</dbReference>
<evidence type="ECO:0000313" key="6">
    <source>
        <dbReference type="Proteomes" id="UP000215902"/>
    </source>
</evidence>
<dbReference type="EMBL" id="NIVC01000127">
    <property type="protein sequence ID" value="PAA90066.1"/>
    <property type="molecule type" value="Genomic_DNA"/>
</dbReference>
<evidence type="ECO:0000256" key="1">
    <source>
        <dbReference type="ARBA" id="ARBA00006270"/>
    </source>
</evidence>
<dbReference type="InterPro" id="IPR005225">
    <property type="entry name" value="Small_GTP-bd"/>
</dbReference>
<dbReference type="STRING" id="282301.A0A267GVM6"/>
<dbReference type="GO" id="GO:0003924">
    <property type="term" value="F:GTPase activity"/>
    <property type="evidence" value="ECO:0007669"/>
    <property type="project" value="InterPro"/>
</dbReference>
<dbReference type="InterPro" id="IPR001806">
    <property type="entry name" value="Small_GTPase"/>
</dbReference>
<dbReference type="EMBL" id="NIVC01000162">
    <property type="protein sequence ID" value="PAA89178.1"/>
    <property type="molecule type" value="Genomic_DNA"/>
</dbReference>
<sequence length="238" mass="26019">MADSDDDDYKPSVQLKIVVVGDGSSGKTSLTCRYAQDLFGKDYRQTIGVDFFMKKIVLPGNTEVTLQVWDIGGQTLGGSMLDKYLYNADGVVLVYDITNFSSFENLEDWLTSAKKMIDPSKNPHFALVGNKMDLEHLRTVKADRHEKLCQEKNLSSHFTSAKTGDSVNAMFMKVAAAILKITLRQNDIDQQKGVVKAEIGNAASRSSAGQGATPSRPSNSQLSNTNANQVQTKACTLL</sequence>
<dbReference type="Proteomes" id="UP000215902">
    <property type="component" value="Unassembled WGS sequence"/>
</dbReference>
<comment type="caution">
    <text evidence="5">The sequence shown here is derived from an EMBL/GenBank/DDBJ whole genome shotgun (WGS) entry which is preliminary data.</text>
</comment>
<keyword evidence="6" id="KW-1185">Reference proteome</keyword>
<proteinExistence type="inferred from homology"/>
<dbReference type="Pfam" id="PF00071">
    <property type="entry name" value="Ras"/>
    <property type="match status" value="1"/>
</dbReference>
<dbReference type="PROSITE" id="PS51419">
    <property type="entry name" value="RAB"/>
    <property type="match status" value="1"/>
</dbReference>
<dbReference type="SUPFAM" id="SSF52540">
    <property type="entry name" value="P-loop containing nucleoside triphosphate hydrolases"/>
    <property type="match status" value="1"/>
</dbReference>
<accession>A0A267GVM6</accession>
<dbReference type="PANTHER" id="PTHR47978">
    <property type="match status" value="1"/>
</dbReference>
<keyword evidence="2" id="KW-0547">Nucleotide-binding</keyword>
<comment type="similarity">
    <text evidence="1">Belongs to the small GTPase superfamily. Rab family.</text>
</comment>
<dbReference type="NCBIfam" id="TIGR00231">
    <property type="entry name" value="small_GTP"/>
    <property type="match status" value="1"/>
</dbReference>
<feature type="region of interest" description="Disordered" evidence="3">
    <location>
        <begin position="202"/>
        <end position="228"/>
    </location>
</feature>
<dbReference type="SMART" id="SM00175">
    <property type="entry name" value="RAB"/>
    <property type="match status" value="1"/>
</dbReference>
<dbReference type="FunFam" id="3.40.50.300:FF:001508">
    <property type="entry name" value="Small GTP-binding protein Rab28, putative"/>
    <property type="match status" value="1"/>
</dbReference>
<dbReference type="SMART" id="SM00174">
    <property type="entry name" value="RHO"/>
    <property type="match status" value="1"/>
</dbReference>
<dbReference type="PROSITE" id="PS51421">
    <property type="entry name" value="RAS"/>
    <property type="match status" value="1"/>
</dbReference>
<dbReference type="PRINTS" id="PR00449">
    <property type="entry name" value="RASTRNSFRMNG"/>
</dbReference>
<name>A0A267GVM6_9PLAT</name>
<reference evidence="5 6" key="1">
    <citation type="submission" date="2017-06" db="EMBL/GenBank/DDBJ databases">
        <title>A platform for efficient transgenesis in Macrostomum lignano, a flatworm model organism for stem cell research.</title>
        <authorList>
            <person name="Berezikov E."/>
        </authorList>
    </citation>
    <scope>NUCLEOTIDE SEQUENCE [LARGE SCALE GENOMIC DNA]</scope>
    <source>
        <strain evidence="5">DV1</strain>
        <tissue evidence="5">Whole organism</tissue>
    </source>
</reference>
<organism evidence="5 6">
    <name type="scientific">Macrostomum lignano</name>
    <dbReference type="NCBI Taxonomy" id="282301"/>
    <lineage>
        <taxon>Eukaryota</taxon>
        <taxon>Metazoa</taxon>
        <taxon>Spiralia</taxon>
        <taxon>Lophotrochozoa</taxon>
        <taxon>Platyhelminthes</taxon>
        <taxon>Rhabditophora</taxon>
        <taxon>Macrostomorpha</taxon>
        <taxon>Macrostomida</taxon>
        <taxon>Macrostomidae</taxon>
        <taxon>Macrostomum</taxon>
    </lineage>
</organism>
<dbReference type="Gene3D" id="3.40.50.300">
    <property type="entry name" value="P-loop containing nucleotide triphosphate hydrolases"/>
    <property type="match status" value="1"/>
</dbReference>
<gene>
    <name evidence="5" type="ORF">BOX15_Mlig013761g1</name>
    <name evidence="4" type="ORF">BOX15_Mlig013761g2</name>
</gene>
<dbReference type="OrthoDB" id="6585768at2759"/>
<evidence type="ECO:0000313" key="5">
    <source>
        <dbReference type="EMBL" id="PAA90066.1"/>
    </source>
</evidence>
<evidence type="ECO:0000256" key="3">
    <source>
        <dbReference type="SAM" id="MobiDB-lite"/>
    </source>
</evidence>
<protein>
    <recommendedName>
        <fullName evidence="7">Ras-related protein Rab-28</fullName>
    </recommendedName>
</protein>
<evidence type="ECO:0000256" key="2">
    <source>
        <dbReference type="ARBA" id="ARBA00022741"/>
    </source>
</evidence>
<dbReference type="GO" id="GO:0005525">
    <property type="term" value="F:GTP binding"/>
    <property type="evidence" value="ECO:0007669"/>
    <property type="project" value="InterPro"/>
</dbReference>
<feature type="compositionally biased region" description="Polar residues" evidence="3">
    <location>
        <begin position="203"/>
        <end position="228"/>
    </location>
</feature>
<dbReference type="AlphaFoldDB" id="A0A267GVM6"/>